<dbReference type="Gene3D" id="4.10.280.10">
    <property type="entry name" value="Helix-loop-helix DNA-binding domain"/>
    <property type="match status" value="1"/>
</dbReference>
<dbReference type="SMR" id="A0A0P0XBI7"/>
<reference evidence="9 10" key="2">
    <citation type="journal article" date="2005" name="Nature">
        <title>The map-based sequence of the rice genome.</title>
        <authorList>
            <consortium name="International rice genome sequencing project (IRGSP)"/>
            <person name="Matsumoto T."/>
            <person name="Wu J."/>
            <person name="Kanamori H."/>
            <person name="Katayose Y."/>
            <person name="Fujisawa M."/>
            <person name="Namiki N."/>
            <person name="Mizuno H."/>
            <person name="Yamamoto K."/>
            <person name="Antonio B.A."/>
            <person name="Baba T."/>
            <person name="Sakata K."/>
            <person name="Nagamura Y."/>
            <person name="Aoki H."/>
            <person name="Arikawa K."/>
            <person name="Arita K."/>
            <person name="Bito T."/>
            <person name="Chiden Y."/>
            <person name="Fujitsuka N."/>
            <person name="Fukunaka R."/>
            <person name="Hamada M."/>
            <person name="Harada C."/>
            <person name="Hayashi A."/>
            <person name="Hijishita S."/>
            <person name="Honda M."/>
            <person name="Hosokawa S."/>
            <person name="Ichikawa Y."/>
            <person name="Idonuma A."/>
            <person name="Iijima M."/>
            <person name="Ikeda M."/>
            <person name="Ikeno M."/>
            <person name="Ito K."/>
            <person name="Ito S."/>
            <person name="Ito T."/>
            <person name="Ito Y."/>
            <person name="Ito Y."/>
            <person name="Iwabuchi A."/>
            <person name="Kamiya K."/>
            <person name="Karasawa W."/>
            <person name="Kurita K."/>
            <person name="Katagiri S."/>
            <person name="Kikuta A."/>
            <person name="Kobayashi H."/>
            <person name="Kobayashi N."/>
            <person name="Machita K."/>
            <person name="Maehara T."/>
            <person name="Masukawa M."/>
            <person name="Mizubayashi T."/>
            <person name="Mukai Y."/>
            <person name="Nagasaki H."/>
            <person name="Nagata Y."/>
            <person name="Naito S."/>
            <person name="Nakashima M."/>
            <person name="Nakama Y."/>
            <person name="Nakamichi Y."/>
            <person name="Nakamura M."/>
            <person name="Meguro A."/>
            <person name="Negishi M."/>
            <person name="Ohta I."/>
            <person name="Ohta T."/>
            <person name="Okamoto M."/>
            <person name="Ono N."/>
            <person name="Saji S."/>
            <person name="Sakaguchi M."/>
            <person name="Sakai K."/>
            <person name="Shibata M."/>
            <person name="Shimokawa T."/>
            <person name="Song J."/>
            <person name="Takazaki Y."/>
            <person name="Terasawa K."/>
            <person name="Tsugane M."/>
            <person name="Tsuji K."/>
            <person name="Ueda S."/>
            <person name="Waki K."/>
            <person name="Yamagata H."/>
            <person name="Yamamoto M."/>
            <person name="Yamamoto S."/>
            <person name="Yamane H."/>
            <person name="Yoshiki S."/>
            <person name="Yoshihara R."/>
            <person name="Yukawa K."/>
            <person name="Zhong H."/>
            <person name="Yano M."/>
            <person name="Yuan Q."/>
            <person name="Ouyang S."/>
            <person name="Liu J."/>
            <person name="Jones K.M."/>
            <person name="Gansberger K."/>
            <person name="Moffat K."/>
            <person name="Hill J."/>
            <person name="Bera J."/>
            <person name="Fadrosh D."/>
            <person name="Jin S."/>
            <person name="Johri S."/>
            <person name="Kim M."/>
            <person name="Overton L."/>
            <person name="Reardon M."/>
            <person name="Tsitrin T."/>
            <person name="Vuong H."/>
            <person name="Weaver B."/>
            <person name="Ciecko A."/>
            <person name="Tallon L."/>
            <person name="Jackson J."/>
            <person name="Pai G."/>
            <person name="Aken S.V."/>
            <person name="Utterback T."/>
            <person name="Reidmuller S."/>
            <person name="Feldblyum T."/>
            <person name="Hsiao J."/>
            <person name="Zismann V."/>
            <person name="Iobst S."/>
            <person name="de Vazeille A.R."/>
            <person name="Buell C.R."/>
            <person name="Ying K."/>
            <person name="Li Y."/>
            <person name="Lu T."/>
            <person name="Huang Y."/>
            <person name="Zhao Q."/>
            <person name="Feng Q."/>
            <person name="Zhang L."/>
            <person name="Zhu J."/>
            <person name="Weng Q."/>
            <person name="Mu J."/>
            <person name="Lu Y."/>
            <person name="Fan D."/>
            <person name="Liu Y."/>
            <person name="Guan J."/>
            <person name="Zhang Y."/>
            <person name="Yu S."/>
            <person name="Liu X."/>
            <person name="Zhang Y."/>
            <person name="Hong G."/>
            <person name="Han B."/>
            <person name="Choisne N."/>
            <person name="Demange N."/>
            <person name="Orjeda G."/>
            <person name="Samain S."/>
            <person name="Cattolico L."/>
            <person name="Pelletier E."/>
            <person name="Couloux A."/>
            <person name="Segurens B."/>
            <person name="Wincker P."/>
            <person name="D'Hont A."/>
            <person name="Scarpelli C."/>
            <person name="Weissenbach J."/>
            <person name="Salanoubat M."/>
            <person name="Quetier F."/>
            <person name="Yu Y."/>
            <person name="Kim H.R."/>
            <person name="Rambo T."/>
            <person name="Currie J."/>
            <person name="Collura K."/>
            <person name="Luo M."/>
            <person name="Yang T."/>
            <person name="Ammiraju J.S.S."/>
            <person name="Engler F."/>
            <person name="Soderlund C."/>
            <person name="Wing R.A."/>
            <person name="Palmer L.E."/>
            <person name="de la Bastide M."/>
            <person name="Spiegel L."/>
            <person name="Nascimento L."/>
            <person name="Zutavern T."/>
            <person name="O'Shaughnessy A."/>
            <person name="Dike S."/>
            <person name="Dedhia N."/>
            <person name="Preston R."/>
            <person name="Balija V."/>
            <person name="McCombie W.R."/>
            <person name="Chow T."/>
            <person name="Chen H."/>
            <person name="Chung M."/>
            <person name="Chen C."/>
            <person name="Shaw J."/>
            <person name="Wu H."/>
            <person name="Hsiao K."/>
            <person name="Chao Y."/>
            <person name="Chu M."/>
            <person name="Cheng C."/>
            <person name="Hour A."/>
            <person name="Lee P."/>
            <person name="Lin S."/>
            <person name="Lin Y."/>
            <person name="Liou J."/>
            <person name="Liu S."/>
            <person name="Hsing Y."/>
            <person name="Raghuvanshi S."/>
            <person name="Mohanty A."/>
            <person name="Bharti A.K."/>
            <person name="Gaur A."/>
            <person name="Gupta V."/>
            <person name="Kumar D."/>
            <person name="Ravi V."/>
            <person name="Vij S."/>
            <person name="Kapur A."/>
            <person name="Khurana P."/>
            <person name="Khurana P."/>
            <person name="Khurana J.P."/>
            <person name="Tyagi A.K."/>
            <person name="Gaikwad K."/>
            <person name="Singh A."/>
            <person name="Dalal V."/>
            <person name="Srivastava S."/>
            <person name="Dixit A."/>
            <person name="Pal A.K."/>
            <person name="Ghazi I.A."/>
            <person name="Yadav M."/>
            <person name="Pandit A."/>
            <person name="Bhargava A."/>
            <person name="Sureshbabu K."/>
            <person name="Batra K."/>
            <person name="Sharma T.R."/>
            <person name="Mohapatra T."/>
            <person name="Singh N.K."/>
            <person name="Messing J."/>
            <person name="Nelson A.B."/>
            <person name="Fuks G."/>
            <person name="Kavchok S."/>
            <person name="Keizer G."/>
            <person name="Linton E."/>
            <person name="Llaca V."/>
            <person name="Song R."/>
            <person name="Tanyolac B."/>
            <person name="Young S."/>
            <person name="Ho-Il K."/>
            <person name="Hahn J.H."/>
            <person name="Sangsakoo G."/>
            <person name="Vanavichit A."/>
            <person name="de Mattos Luiz.A.T."/>
            <person name="Zimmer P.D."/>
            <person name="Malone G."/>
            <person name="Dellagostin O."/>
            <person name="de Oliveira A.C."/>
            <person name="Bevan M."/>
            <person name="Bancroft I."/>
            <person name="Minx P."/>
            <person name="Cordum H."/>
            <person name="Wilson R."/>
            <person name="Cheng Z."/>
            <person name="Jin W."/>
            <person name="Jiang J."/>
            <person name="Leong S.A."/>
            <person name="Iwama H."/>
            <person name="Gojobori T."/>
            <person name="Itoh T."/>
            <person name="Niimura Y."/>
            <person name="Fujii Y."/>
            <person name="Habara T."/>
            <person name="Sakai H."/>
            <person name="Sato Y."/>
            <person name="Wilson G."/>
            <person name="Kumar K."/>
            <person name="McCouch S."/>
            <person name="Juretic N."/>
            <person name="Hoen D."/>
            <person name="Wright S."/>
            <person name="Bruskiewich R."/>
            <person name="Bureau T."/>
            <person name="Miyao A."/>
            <person name="Hirochika H."/>
            <person name="Nishikawa T."/>
            <person name="Kadowaki K."/>
            <person name="Sugiura M."/>
            <person name="Burr B."/>
            <person name="Sasaki T."/>
        </authorList>
    </citation>
    <scope>NUCLEOTIDE SEQUENCE [LARGE SCALE GENOMIC DNA]</scope>
    <source>
        <strain evidence="10">cv. Nipponbare</strain>
    </source>
</reference>
<evidence type="ECO:0000256" key="2">
    <source>
        <dbReference type="ARBA" id="ARBA00023015"/>
    </source>
</evidence>
<dbReference type="GeneID" id="4344627"/>
<feature type="domain" description="BHLH" evidence="7">
    <location>
        <begin position="82"/>
        <end position="133"/>
    </location>
</feature>
<keyword evidence="4" id="KW-0804">Transcription</keyword>
<dbReference type="Pfam" id="PF23177">
    <property type="entry name" value="bHLH_IRO3"/>
    <property type="match status" value="1"/>
</dbReference>
<organism evidence="8 10">
    <name type="scientific">Oryza sativa subsp. japonica</name>
    <name type="common">Rice</name>
    <dbReference type="NCBI Taxonomy" id="39947"/>
    <lineage>
        <taxon>Eukaryota</taxon>
        <taxon>Viridiplantae</taxon>
        <taxon>Streptophyta</taxon>
        <taxon>Embryophyta</taxon>
        <taxon>Tracheophyta</taxon>
        <taxon>Spermatophyta</taxon>
        <taxon>Magnoliopsida</taxon>
        <taxon>Liliopsida</taxon>
        <taxon>Poales</taxon>
        <taxon>Poaceae</taxon>
        <taxon>BOP clade</taxon>
        <taxon>Oryzoideae</taxon>
        <taxon>Oryzeae</taxon>
        <taxon>Oryzinae</taxon>
        <taxon>Oryza</taxon>
        <taxon>Oryza sativa</taxon>
    </lineage>
</organism>
<evidence type="ECO:0000256" key="1">
    <source>
        <dbReference type="ARBA" id="ARBA00005510"/>
    </source>
</evidence>
<name>A0A0P0XBI7_ORYSJ</name>
<dbReference type="KEGG" id="dosa:Os08g0138500"/>
<dbReference type="AlphaFoldDB" id="A0A0P0XBI7"/>
<dbReference type="SUPFAM" id="SSF47459">
    <property type="entry name" value="HLH, helix-loop-helix DNA-binding domain"/>
    <property type="match status" value="1"/>
</dbReference>
<evidence type="ECO:0000256" key="5">
    <source>
        <dbReference type="ARBA" id="ARBA00023242"/>
    </source>
</evidence>
<keyword evidence="3" id="KW-0238">DNA-binding</keyword>
<dbReference type="PANTHER" id="PTHR46133:SF6">
    <property type="entry name" value="BHLH TRANSCRIPTION FACTOR"/>
    <property type="match status" value="1"/>
</dbReference>
<dbReference type="GO" id="GO:0046983">
    <property type="term" value="F:protein dimerization activity"/>
    <property type="evidence" value="ECO:0007669"/>
    <property type="project" value="InterPro"/>
</dbReference>
<gene>
    <name evidence="9" type="ordered locus">Os08g0138500</name>
    <name evidence="8" type="ORF">OJ1119_D01.9</name>
</gene>
<dbReference type="KEGG" id="osa:4344627"/>
<dbReference type="InterPro" id="IPR036638">
    <property type="entry name" value="HLH_DNA-bd_sf"/>
</dbReference>
<evidence type="ECO:0000256" key="4">
    <source>
        <dbReference type="ARBA" id="ARBA00023163"/>
    </source>
</evidence>
<dbReference type="InterPro" id="IPR044818">
    <property type="entry name" value="ILR3-like"/>
</dbReference>
<sequence length="253" mass="27227">MSGTPADGGGGGGGGGGGSGDDWFLDCGILEDLPAAACGAFPWDASPSCSNPSVEVSSYVNTTSYVLKEPGSNKRVRSGSCGRPTSKASREKIRRDKMNDRFLELGTTLEPGKPVKSDKAAILSDATRMVIQLRAEAKQLKDTNESLEDKIKELKAEKDELRDEKQKLKVEKETLEQQVKILTATPAYMPHPTLMPAPYPQAPLAPFHHAQGQAAGQKLMMPFVGYPGYPMWQFMPPSEVDTSKDSEACPPVA</sequence>
<reference evidence="10" key="6">
    <citation type="journal article" date="2008" name="Nucleic Acids Res.">
        <title>The rice annotation project database (RAP-DB): 2008 update.</title>
        <authorList>
            <consortium name="The rice annotation project (RAP)"/>
        </authorList>
    </citation>
    <scope>GENOME REANNOTATION</scope>
    <source>
        <strain evidence="10">cv. Nipponbare</strain>
    </source>
</reference>
<dbReference type="OMA" id="DATHMVI"/>
<dbReference type="OrthoDB" id="515493at2759"/>
<accession>A0A0P0XBI7</accession>
<dbReference type="Gramene" id="Os08t0138500-01">
    <property type="protein sequence ID" value="Os08t0138500-01"/>
    <property type="gene ID" value="Os08g0138500"/>
</dbReference>
<dbReference type="GO" id="GO:0003677">
    <property type="term" value="F:DNA binding"/>
    <property type="evidence" value="ECO:0007669"/>
    <property type="project" value="UniProtKB-KW"/>
</dbReference>
<dbReference type="Proteomes" id="UP000000763">
    <property type="component" value="Chromosome 8"/>
</dbReference>
<dbReference type="EMBL" id="AP003876">
    <property type="protein sequence ID" value="BAD03011.1"/>
    <property type="molecule type" value="Genomic_DNA"/>
</dbReference>
<dbReference type="EMBL" id="AP008214">
    <property type="protein sequence ID" value="BAF22874.1"/>
    <property type="molecule type" value="Genomic_DNA"/>
</dbReference>
<reference evidence="9" key="8">
    <citation type="submission" date="2012-08" db="EMBL/GenBank/DDBJ databases">
        <title>The Second Rice Annotation Project Meeting (RAP2).</title>
        <authorList>
            <consortium name="The Rice Annotation Project (RAP)"/>
        </authorList>
    </citation>
    <scope>NUCLEOTIDE SEQUENCE</scope>
</reference>
<dbReference type="SMART" id="SM00353">
    <property type="entry name" value="HLH"/>
    <property type="match status" value="1"/>
</dbReference>
<reference evidence="9" key="4">
    <citation type="journal article" date="2007" name="Genome Res.">
        <title>Curated Genome Annotation of Oryza sativa ssp. japonica and Comparative Genome Analysis with Arabidopsis thaliana.</title>
        <authorList>
            <consortium name="The Rice Annotation Project (RAP)"/>
            <person name="Itoh T."/>
            <person name="Tanaka T."/>
            <person name="Barrero R.A."/>
            <person name="Yamasaki C."/>
            <person name="Fujii Y."/>
            <person name="Hilton P.B."/>
            <person name="Antonio B.A."/>
            <person name="Aono H."/>
            <person name="Apweiler R."/>
            <person name="Bruskiewich R."/>
            <person name="Bureau T."/>
            <person name="Burr F."/>
            <person name="Costa de Oliveira A."/>
            <person name="Fuks G."/>
            <person name="Habara T."/>
            <person name="Haberer G."/>
            <person name="Han B."/>
            <person name="Harada E."/>
            <person name="Hiraki A.T."/>
            <person name="Hirochika H."/>
            <person name="Hoen D."/>
            <person name="Hokari H."/>
            <person name="Hosokawa S."/>
            <person name="Hsing Y."/>
            <person name="Ikawa H."/>
            <person name="Ikeo K."/>
            <person name="Imanishi T."/>
            <person name="Ito Y."/>
            <person name="Jaiswal P."/>
            <person name="Kanno M."/>
            <person name="Kawahara Y."/>
            <person name="Kawamura T."/>
            <person name="Kawashima H."/>
            <person name="Khurana J.P."/>
            <person name="Kikuchi S."/>
            <person name="Komatsu S."/>
            <person name="Koyanagi K.O."/>
            <person name="Kubooka H."/>
            <person name="Lieberherr D."/>
            <person name="Lin Y.C."/>
            <person name="Lonsdale D."/>
            <person name="Matsumoto T."/>
            <person name="Matsuya A."/>
            <person name="McCombie W.R."/>
            <person name="Messing J."/>
            <person name="Miyao A."/>
            <person name="Mulder N."/>
            <person name="Nagamura Y."/>
            <person name="Nam J."/>
            <person name="Namiki N."/>
            <person name="Numa H."/>
            <person name="Nurimoto S."/>
            <person name="O'donovan C."/>
            <person name="Ohyanagi H."/>
            <person name="Okido T."/>
            <person name="Oota S."/>
            <person name="Osato N."/>
            <person name="Palmer L.E."/>
            <person name="Quetier F."/>
            <person name="Raghuvanshi S."/>
            <person name="Saichi N."/>
            <person name="Sakai H."/>
            <person name="Sakai Y."/>
            <person name="Sakata K."/>
            <person name="Sakurai T."/>
            <person name="Sato F."/>
            <person name="Sato Y."/>
            <person name="Schoof H."/>
            <person name="Seki M."/>
            <person name="Shibata M."/>
            <person name="Shimizu Y."/>
            <person name="Shinozaki K."/>
            <person name="Shinso Y."/>
            <person name="Singh N.K."/>
            <person name="Smith-White B."/>
            <person name="Takeda J."/>
            <person name="Tanino M."/>
            <person name="Tatusova T."/>
            <person name="Thongjuea S."/>
            <person name="Todokoro F."/>
            <person name="Tsugane M."/>
            <person name="Tyagi A.K."/>
            <person name="Vanavichit A."/>
            <person name="Wang A."/>
            <person name="Wing R.A."/>
            <person name="Yamaguchi K."/>
            <person name="Yamamoto M."/>
            <person name="Yamamoto N."/>
            <person name="Yu Y."/>
            <person name="Zhang H."/>
            <person name="Zhao Q."/>
            <person name="Higo K."/>
            <person name="Burr B."/>
            <person name="Gojobori T."/>
            <person name="Sasaki T."/>
        </authorList>
    </citation>
    <scope>NUCLEOTIDE SEQUENCE</scope>
</reference>
<dbReference type="InterPro" id="IPR057075">
    <property type="entry name" value="bHLH_IRO3"/>
</dbReference>
<reference evidence="8" key="1">
    <citation type="submission" date="2001-07" db="EMBL/GenBank/DDBJ databases">
        <title>Oryza sativa nipponbare(GA3) genomic DNA, chromosome 8, BAC clone:OJ1119_D01.</title>
        <authorList>
            <person name="Sasaki T."/>
            <person name="Matsumoto T."/>
            <person name="Yamamoto K."/>
        </authorList>
    </citation>
    <scope>NUCLEOTIDE SEQUENCE</scope>
</reference>
<protein>
    <submittedName>
        <fullName evidence="8">Helix-loop-helix-like protein</fullName>
    </submittedName>
    <submittedName>
        <fullName evidence="9">Os08g0138500 protein</fullName>
    </submittedName>
</protein>
<dbReference type="GO" id="GO:0003700">
    <property type="term" value="F:DNA-binding transcription factor activity"/>
    <property type="evidence" value="ECO:0007669"/>
    <property type="project" value="InterPro"/>
</dbReference>
<evidence type="ECO:0000313" key="8">
    <source>
        <dbReference type="EMBL" id="BAD03011.1"/>
    </source>
</evidence>
<feature type="coiled-coil region" evidence="6">
    <location>
        <begin position="123"/>
        <end position="185"/>
    </location>
</feature>
<keyword evidence="6" id="KW-0175">Coiled coil</keyword>
<evidence type="ECO:0000256" key="6">
    <source>
        <dbReference type="SAM" id="Coils"/>
    </source>
</evidence>
<proteinExistence type="inferred from homology"/>
<keyword evidence="5" id="KW-0539">Nucleus</keyword>
<reference evidence="9" key="3">
    <citation type="journal article" date="2006" name="Nucleic Acids Res.">
        <title>The Rice Annotation Project Database (RAP-DB): hub for Oryza sativa ssp. japonica genome information.</title>
        <authorList>
            <person name="Ohyanagi H."/>
            <person name="Tanaka T."/>
            <person name="Sakai H."/>
            <person name="Shigemoto Y."/>
            <person name="Yamaguchi K."/>
            <person name="Habara T."/>
            <person name="Fujii Y."/>
            <person name="Antonio B.A."/>
            <person name="Nagamura Y."/>
            <person name="Imanishi T."/>
            <person name="Ikeo K."/>
            <person name="Itoh T."/>
            <person name="Gojobori T."/>
            <person name="Sasaki T."/>
        </authorList>
    </citation>
    <scope>NUCLEOTIDE SEQUENCE</scope>
</reference>
<reference evidence="9" key="5">
    <citation type="journal article" date="2008" name="Nucleic Acids Res.">
        <title>The Rice Annotation Project Database (RAP-DB): 2008 update.</title>
        <authorList>
            <consortium name="The Rice Annotation Project (RAP)"/>
            <person name="Tanaka T."/>
            <person name="Antonio B.A."/>
            <person name="Kikuchi S."/>
            <person name="Matsumoto T."/>
            <person name="Nagamura Y."/>
            <person name="Numa H."/>
            <person name="Sakai H."/>
            <person name="Wu J."/>
            <person name="Itoh T."/>
            <person name="Sasaki T."/>
            <person name="Aono R."/>
            <person name="Fujii Y."/>
            <person name="Habara T."/>
            <person name="Harada E."/>
            <person name="Kanno M."/>
            <person name="Kawahara Y."/>
            <person name="Kawashima H."/>
            <person name="Kubooka H."/>
            <person name="Matsuya A."/>
            <person name="Nakaoka H."/>
            <person name="Saichi N."/>
            <person name="Sanbonmatsu R."/>
            <person name="Sato Y."/>
            <person name="Shinso Y."/>
            <person name="Suzuki M."/>
            <person name="Takeda J."/>
            <person name="Tanino M."/>
            <person name="Todokoro F."/>
            <person name="Yamaguchi K."/>
            <person name="Yamamoto N."/>
            <person name="Yamasaki C."/>
            <person name="Imanishi T."/>
            <person name="Okido T."/>
            <person name="Tada M."/>
            <person name="Ikeo K."/>
            <person name="Tateno Y."/>
            <person name="Gojobori T."/>
            <person name="Lin Y.C."/>
            <person name="Wei F.J."/>
            <person name="Hsing Y.I."/>
            <person name="Zhao Q."/>
            <person name="Han B."/>
            <person name="Kramer M.R."/>
            <person name="McCombie R.W."/>
            <person name="Lonsdale D."/>
            <person name="O'Donovan C.C."/>
            <person name="Whitfield E.J."/>
            <person name="Apweiler R."/>
            <person name="Koyanagi K.O."/>
            <person name="Khurana J.P."/>
            <person name="Raghuvanshi S."/>
            <person name="Singh N.K."/>
            <person name="Tyagi A.K."/>
            <person name="Haberer G."/>
            <person name="Fujisawa M."/>
            <person name="Hosokawa S."/>
            <person name="Ito Y."/>
            <person name="Ikawa H."/>
            <person name="Shibata M."/>
            <person name="Yamamoto M."/>
            <person name="Bruskiewich R.M."/>
            <person name="Hoen D.R."/>
            <person name="Bureau TE."/>
            <person name="Namiki N."/>
            <person name="Ohyanagi H."/>
            <person name="Sakai Y."/>
            <person name="Nobushima S."/>
            <person name="Sakata K."/>
            <person name="Barrero R.A."/>
            <person name="Sato Y."/>
            <person name="Souvorov A."/>
            <person name="Smith-White B."/>
            <person name="Tatusova T."/>
            <person name="An S."/>
            <person name="An G."/>
            <person name="OOta S."/>
            <person name="Fuks G."/>
            <person name="Messing J."/>
            <person name="Christie K.R."/>
            <person name="Lieberherr D."/>
            <person name="Kim H."/>
            <person name="Zuccolo A."/>
            <person name="Wing R.A."/>
            <person name="Nobuta K."/>
            <person name="Green P.J."/>
            <person name="Lu C."/>
            <person name="Meyers BC."/>
            <person name="Chaparro C."/>
            <person name="Piegu B."/>
            <person name="Panaud O."/>
            <person name="Echeverria M."/>
        </authorList>
    </citation>
    <scope>NUCLEOTIDE SEQUENCE</scope>
</reference>
<keyword evidence="2" id="KW-0805">Transcription regulation</keyword>
<comment type="similarity">
    <text evidence="1">Belongs to the bHLH protein family.</text>
</comment>
<dbReference type="PANTHER" id="PTHR46133">
    <property type="entry name" value="BHLH TRANSCRIPTION FACTOR"/>
    <property type="match status" value="1"/>
</dbReference>
<evidence type="ECO:0000313" key="10">
    <source>
        <dbReference type="Proteomes" id="UP000000763"/>
    </source>
</evidence>
<dbReference type="InterPro" id="IPR011598">
    <property type="entry name" value="bHLH_dom"/>
</dbReference>
<reference evidence="9" key="7">
    <citation type="submission" date="2012-08" db="EMBL/GenBank/DDBJ databases">
        <title>Oryza sativa nipponbare(GA3) genomic DNA, chromosome 8.</title>
        <authorList>
            <consortium name="IRGSP(International Rice Genome Sequencing Project)"/>
        </authorList>
    </citation>
    <scope>NUCLEOTIDE SEQUENCE</scope>
</reference>
<dbReference type="PROSITE" id="PS50888">
    <property type="entry name" value="BHLH"/>
    <property type="match status" value="1"/>
</dbReference>
<dbReference type="CDD" id="cd11446">
    <property type="entry name" value="bHLH_AtILR3_like"/>
    <property type="match status" value="1"/>
</dbReference>
<evidence type="ECO:0000259" key="7">
    <source>
        <dbReference type="PROSITE" id="PS50888"/>
    </source>
</evidence>
<evidence type="ECO:0000256" key="3">
    <source>
        <dbReference type="ARBA" id="ARBA00023125"/>
    </source>
</evidence>
<evidence type="ECO:0000313" key="9">
    <source>
        <dbReference type="EMBL" id="BAF22874.1"/>
    </source>
</evidence>
<dbReference type="GO" id="GO:0006879">
    <property type="term" value="P:intracellular iron ion homeostasis"/>
    <property type="evidence" value="ECO:0007669"/>
    <property type="project" value="InterPro"/>
</dbReference>